<keyword evidence="2" id="KW-0472">Membrane</keyword>
<dbReference type="InterPro" id="IPR019734">
    <property type="entry name" value="TPR_rpt"/>
</dbReference>
<dbReference type="SMART" id="SM00028">
    <property type="entry name" value="TPR"/>
    <property type="match status" value="5"/>
</dbReference>
<dbReference type="Gene3D" id="1.25.40.10">
    <property type="entry name" value="Tetratricopeptide repeat domain"/>
    <property type="match status" value="2"/>
</dbReference>
<dbReference type="InterPro" id="IPR036097">
    <property type="entry name" value="HisK_dim/P_sf"/>
</dbReference>
<dbReference type="InterPro" id="IPR011990">
    <property type="entry name" value="TPR-like_helical_dom_sf"/>
</dbReference>
<dbReference type="Proteomes" id="UP000199514">
    <property type="component" value="Unassembled WGS sequence"/>
</dbReference>
<dbReference type="AlphaFoldDB" id="A0A1I1MH29"/>
<dbReference type="PANTHER" id="PTHR10098:SF108">
    <property type="entry name" value="TETRATRICOPEPTIDE REPEAT PROTEIN 28"/>
    <property type="match status" value="1"/>
</dbReference>
<dbReference type="Pfam" id="PF13424">
    <property type="entry name" value="TPR_12"/>
    <property type="match status" value="2"/>
</dbReference>
<dbReference type="EMBL" id="FOLE01000010">
    <property type="protein sequence ID" value="SFC84406.1"/>
    <property type="molecule type" value="Genomic_DNA"/>
</dbReference>
<dbReference type="STRING" id="927664.SAMN05421780_110178"/>
<evidence type="ECO:0000313" key="4">
    <source>
        <dbReference type="Proteomes" id="UP000199514"/>
    </source>
</evidence>
<keyword evidence="2" id="KW-0812">Transmembrane</keyword>
<keyword evidence="1" id="KW-0175">Coiled coil</keyword>
<sequence length="549" mass="63792">MNNVRFVIKSSILVTLWLVIFCCPVYANIAIALPDSLQQSLNNAPNDSVRAQKMLQAATFFQEEDNMQLSLEYLNKALALSANNFGNKAFINYRIASVYFQHDDYLNSIKTCLIASDFYKKNKDEIGQANSLLLLGNNYFSLSKNKESEAYYKQAMDLYRKYNKQDYLAMCANNIANLFFVQGKYKEAKENYEKALAIHQVLGDKEQVNICENNIAIVYISLKQYEAAEKLGLKVLKDAEVIQFDYSKTLIYNTLSEACLGQKKYKQATEYGLKSRQIAQKIQSTLREKEALETLKKIAIEQNNYKKAFEYLEEIDILKDSISNEEITVKIKQIEAEQSIKLQKTEIESLQKDKKIQQEILDNEQLYKYLLFIFLFFIMLILLMTIVGLRRMMIYNKRHKEQKEEANLRNKELEQNKEEIIAQSEFLRKLNDEFYQLNLELLGAMREIEQKNEELNTVNENLDGLVKQRTQEIAAKNKRILEFVFMCAHQFRAPVARILGLGNLLDFSSLPENETDLLVRLKAAAQELDEVVRQMQQTLEGELENETTK</sequence>
<protein>
    <submittedName>
        <fullName evidence="3">Tetratricopeptide repeat-containing protein</fullName>
    </submittedName>
</protein>
<feature type="transmembrane region" description="Helical" evidence="2">
    <location>
        <begin position="366"/>
        <end position="389"/>
    </location>
</feature>
<evidence type="ECO:0000256" key="2">
    <source>
        <dbReference type="SAM" id="Phobius"/>
    </source>
</evidence>
<dbReference type="RefSeq" id="WP_091515395.1">
    <property type="nucleotide sequence ID" value="NZ_FOLE01000010.1"/>
</dbReference>
<dbReference type="SUPFAM" id="SSF48452">
    <property type="entry name" value="TPR-like"/>
    <property type="match status" value="1"/>
</dbReference>
<dbReference type="Gene3D" id="1.10.287.130">
    <property type="match status" value="1"/>
</dbReference>
<feature type="coiled-coil region" evidence="1">
    <location>
        <begin position="518"/>
        <end position="545"/>
    </location>
</feature>
<name>A0A1I1MH29_9BACT</name>
<feature type="coiled-coil region" evidence="1">
    <location>
        <begin position="396"/>
        <end position="468"/>
    </location>
</feature>
<accession>A0A1I1MH29</accession>
<dbReference type="SUPFAM" id="SSF47384">
    <property type="entry name" value="Homodimeric domain of signal transducing histidine kinase"/>
    <property type="match status" value="1"/>
</dbReference>
<reference evidence="3 4" key="1">
    <citation type="submission" date="2016-10" db="EMBL/GenBank/DDBJ databases">
        <authorList>
            <person name="de Groot N.N."/>
        </authorList>
    </citation>
    <scope>NUCLEOTIDE SEQUENCE [LARGE SCALE GENOMIC DNA]</scope>
    <source>
        <strain evidence="3 4">DSM 6793</strain>
    </source>
</reference>
<gene>
    <name evidence="3" type="ORF">SAMN05421780_110178</name>
</gene>
<proteinExistence type="predicted"/>
<keyword evidence="4" id="KW-1185">Reference proteome</keyword>
<evidence type="ECO:0000313" key="3">
    <source>
        <dbReference type="EMBL" id="SFC84406.1"/>
    </source>
</evidence>
<evidence type="ECO:0000256" key="1">
    <source>
        <dbReference type="SAM" id="Coils"/>
    </source>
</evidence>
<organism evidence="3 4">
    <name type="scientific">Flexibacter flexilis DSM 6793</name>
    <dbReference type="NCBI Taxonomy" id="927664"/>
    <lineage>
        <taxon>Bacteria</taxon>
        <taxon>Pseudomonadati</taxon>
        <taxon>Bacteroidota</taxon>
        <taxon>Cytophagia</taxon>
        <taxon>Cytophagales</taxon>
        <taxon>Flexibacteraceae</taxon>
        <taxon>Flexibacter</taxon>
    </lineage>
</organism>
<dbReference type="GO" id="GO:0000155">
    <property type="term" value="F:phosphorelay sensor kinase activity"/>
    <property type="evidence" value="ECO:0007669"/>
    <property type="project" value="InterPro"/>
</dbReference>
<dbReference type="OrthoDB" id="982262at2"/>
<keyword evidence="2" id="KW-1133">Transmembrane helix</keyword>
<dbReference type="PANTHER" id="PTHR10098">
    <property type="entry name" value="RAPSYN-RELATED"/>
    <property type="match status" value="1"/>
</dbReference>